<evidence type="ECO:0008006" key="5">
    <source>
        <dbReference type="Google" id="ProtNLM"/>
    </source>
</evidence>
<gene>
    <name evidence="3" type="ORF">IAC43_00170</name>
</gene>
<feature type="non-terminal residue" evidence="3">
    <location>
        <position position="352"/>
    </location>
</feature>
<dbReference type="PROSITE" id="PS51257">
    <property type="entry name" value="PROKAR_LIPOPROTEIN"/>
    <property type="match status" value="1"/>
</dbReference>
<feature type="compositionally biased region" description="Low complexity" evidence="1">
    <location>
        <begin position="23"/>
        <end position="35"/>
    </location>
</feature>
<dbReference type="EMBL" id="DVLW01000007">
    <property type="protein sequence ID" value="HIT93579.1"/>
    <property type="molecule type" value="Genomic_DNA"/>
</dbReference>
<feature type="compositionally biased region" description="Low complexity" evidence="1">
    <location>
        <begin position="42"/>
        <end position="74"/>
    </location>
</feature>
<evidence type="ECO:0000256" key="1">
    <source>
        <dbReference type="SAM" id="MobiDB-lite"/>
    </source>
</evidence>
<dbReference type="Proteomes" id="UP000824160">
    <property type="component" value="Unassembled WGS sequence"/>
</dbReference>
<sequence>MKRIWICIAVAALLLASCGSAGNVSDSSSDDVSASLPESASDESQVSETESSQSEQSSSPAESSETTEQTSDSDVLFTLEEGTCIDRMYRTPEGNFAAEVARGNEVVLMLLSSEGDLLKEKPVTGRTLLREPDGFSLMETGEYYTFDLEECTANEAGVTPEGYSFDYSEDGKYFRLTYPDGSVENVCETGAESYDDIESHRIQIGRYAVGPYLCYSRFDGNGGCYDIQSGKWSDYAVTGGFAPRYLMDGILTGYGQGGEGGYYPSDTALSRFDPETGELESLPLPLDVWPTTEFGDGQYYMFTVGFYNSDGALDTRLTEQFPGLAGFETEDASLLLVYDAMQLAPVGYIYHP</sequence>
<organism evidence="3 4">
    <name type="scientific">Candidatus Faecivivens stercoripullorum</name>
    <dbReference type="NCBI Taxonomy" id="2840805"/>
    <lineage>
        <taxon>Bacteria</taxon>
        <taxon>Bacillati</taxon>
        <taxon>Bacillota</taxon>
        <taxon>Clostridia</taxon>
        <taxon>Eubacteriales</taxon>
        <taxon>Oscillospiraceae</taxon>
        <taxon>Oscillospiraceae incertae sedis</taxon>
        <taxon>Candidatus Faecivivens</taxon>
    </lineage>
</organism>
<dbReference type="AlphaFoldDB" id="A0A9D1KQT3"/>
<name>A0A9D1KQT3_9FIRM</name>
<proteinExistence type="predicted"/>
<feature type="signal peptide" evidence="2">
    <location>
        <begin position="1"/>
        <end position="21"/>
    </location>
</feature>
<reference evidence="3" key="1">
    <citation type="submission" date="2020-10" db="EMBL/GenBank/DDBJ databases">
        <authorList>
            <person name="Gilroy R."/>
        </authorList>
    </citation>
    <scope>NUCLEOTIDE SEQUENCE</scope>
    <source>
        <strain evidence="3">ChiBcec7-5410</strain>
    </source>
</reference>
<evidence type="ECO:0000313" key="3">
    <source>
        <dbReference type="EMBL" id="HIT93579.1"/>
    </source>
</evidence>
<accession>A0A9D1KQT3</accession>
<evidence type="ECO:0000256" key="2">
    <source>
        <dbReference type="SAM" id="SignalP"/>
    </source>
</evidence>
<evidence type="ECO:0000313" key="4">
    <source>
        <dbReference type="Proteomes" id="UP000824160"/>
    </source>
</evidence>
<keyword evidence="2" id="KW-0732">Signal</keyword>
<feature type="region of interest" description="Disordered" evidence="1">
    <location>
        <begin position="23"/>
        <end position="76"/>
    </location>
</feature>
<feature type="chain" id="PRO_5038758040" description="DUF4595 domain-containing protein" evidence="2">
    <location>
        <begin position="22"/>
        <end position="352"/>
    </location>
</feature>
<comment type="caution">
    <text evidence="3">The sequence shown here is derived from an EMBL/GenBank/DDBJ whole genome shotgun (WGS) entry which is preliminary data.</text>
</comment>
<reference evidence="3" key="2">
    <citation type="journal article" date="2021" name="PeerJ">
        <title>Extensive microbial diversity within the chicken gut microbiome revealed by metagenomics and culture.</title>
        <authorList>
            <person name="Gilroy R."/>
            <person name="Ravi A."/>
            <person name="Getino M."/>
            <person name="Pursley I."/>
            <person name="Horton D.L."/>
            <person name="Alikhan N.F."/>
            <person name="Baker D."/>
            <person name="Gharbi K."/>
            <person name="Hall N."/>
            <person name="Watson M."/>
            <person name="Adriaenssens E.M."/>
            <person name="Foster-Nyarko E."/>
            <person name="Jarju S."/>
            <person name="Secka A."/>
            <person name="Antonio M."/>
            <person name="Oren A."/>
            <person name="Chaudhuri R.R."/>
            <person name="La Ragione R."/>
            <person name="Hildebrand F."/>
            <person name="Pallen M.J."/>
        </authorList>
    </citation>
    <scope>NUCLEOTIDE SEQUENCE</scope>
    <source>
        <strain evidence="3">ChiBcec7-5410</strain>
    </source>
</reference>
<protein>
    <recommendedName>
        <fullName evidence="5">DUF4595 domain-containing protein</fullName>
    </recommendedName>
</protein>